<dbReference type="AlphaFoldDB" id="A0A6M3XKE0"/>
<evidence type="ECO:0000313" key="2">
    <source>
        <dbReference type="EMBL" id="QJH98420.1"/>
    </source>
</evidence>
<proteinExistence type="predicted"/>
<name>A0A6M3XKE0_9ZZZZ</name>
<evidence type="ECO:0000313" key="1">
    <source>
        <dbReference type="EMBL" id="QJA59749.1"/>
    </source>
</evidence>
<dbReference type="EMBL" id="MT144732">
    <property type="protein sequence ID" value="QJH98420.1"/>
    <property type="molecule type" value="Genomic_DNA"/>
</dbReference>
<organism evidence="2">
    <name type="scientific">viral metagenome</name>
    <dbReference type="NCBI Taxonomy" id="1070528"/>
    <lineage>
        <taxon>unclassified sequences</taxon>
        <taxon>metagenomes</taxon>
        <taxon>organismal metagenomes</taxon>
    </lineage>
</organism>
<sequence length="156" mass="15641">MTLNLNELARGGTVCLSKAGVAIGGTTSKARTNAPNGAGVDFAINGILYHVADADNNIVLTGDVQTALYTNVYLVCINSANTITVVQGDEVLSASLTAGSAPLHWPTPTVNTCPIGAIKVAAGAGAFTPGTTALTGGTVTVTYYDLFAVPASPLTS</sequence>
<reference evidence="2" key="1">
    <citation type="submission" date="2020-03" db="EMBL/GenBank/DDBJ databases">
        <title>The deep terrestrial virosphere.</title>
        <authorList>
            <person name="Holmfeldt K."/>
            <person name="Nilsson E."/>
            <person name="Simone D."/>
            <person name="Lopez-Fernandez M."/>
            <person name="Wu X."/>
            <person name="de Brujin I."/>
            <person name="Lundin D."/>
            <person name="Andersson A."/>
            <person name="Bertilsson S."/>
            <person name="Dopson M."/>
        </authorList>
    </citation>
    <scope>NUCLEOTIDE SEQUENCE</scope>
    <source>
        <strain evidence="1">MM415B01236</strain>
        <strain evidence="2">TM448B01309</strain>
    </source>
</reference>
<protein>
    <submittedName>
        <fullName evidence="2">Uncharacterized protein</fullName>
    </submittedName>
</protein>
<accession>A0A6M3XKE0</accession>
<gene>
    <name evidence="1" type="ORF">MM415B01236_0008</name>
    <name evidence="2" type="ORF">TM448B01309_0008</name>
</gene>
<dbReference type="EMBL" id="MT141383">
    <property type="protein sequence ID" value="QJA59749.1"/>
    <property type="molecule type" value="Genomic_DNA"/>
</dbReference>